<dbReference type="OrthoDB" id="986409at2759"/>
<proteinExistence type="predicted"/>
<comment type="caution">
    <text evidence="2">The sequence shown here is derived from an EMBL/GenBank/DDBJ whole genome shotgun (WGS) entry which is preliminary data.</text>
</comment>
<evidence type="ECO:0000313" key="3">
    <source>
        <dbReference type="Proteomes" id="UP000325315"/>
    </source>
</evidence>
<dbReference type="AlphaFoldDB" id="A0A5B6VY25"/>
<feature type="domain" description="Retrotransposon gag" evidence="1">
    <location>
        <begin position="4"/>
        <end position="43"/>
    </location>
</feature>
<dbReference type="InterPro" id="IPR005162">
    <property type="entry name" value="Retrotrans_gag_dom"/>
</dbReference>
<dbReference type="PANTHER" id="PTHR33223:SF6">
    <property type="entry name" value="CCHC-TYPE DOMAIN-CONTAINING PROTEIN"/>
    <property type="match status" value="1"/>
</dbReference>
<gene>
    <name evidence="2" type="ORF">EPI10_024086</name>
</gene>
<accession>A0A5B6VY25</accession>
<protein>
    <submittedName>
        <fullName evidence="2">Retrotransposon gag protein</fullName>
    </submittedName>
</protein>
<reference evidence="3" key="1">
    <citation type="journal article" date="2019" name="Plant Biotechnol. J.">
        <title>Genome sequencing of the Australian wild diploid species Gossypium australe highlights disease resistance and delayed gland morphogenesis.</title>
        <authorList>
            <person name="Cai Y."/>
            <person name="Cai X."/>
            <person name="Wang Q."/>
            <person name="Wang P."/>
            <person name="Zhang Y."/>
            <person name="Cai C."/>
            <person name="Xu Y."/>
            <person name="Wang K."/>
            <person name="Zhou Z."/>
            <person name="Wang C."/>
            <person name="Geng S."/>
            <person name="Li B."/>
            <person name="Dong Q."/>
            <person name="Hou Y."/>
            <person name="Wang H."/>
            <person name="Ai P."/>
            <person name="Liu Z."/>
            <person name="Yi F."/>
            <person name="Sun M."/>
            <person name="An G."/>
            <person name="Cheng J."/>
            <person name="Zhang Y."/>
            <person name="Shi Q."/>
            <person name="Xie Y."/>
            <person name="Shi X."/>
            <person name="Chang Y."/>
            <person name="Huang F."/>
            <person name="Chen Y."/>
            <person name="Hong S."/>
            <person name="Mi L."/>
            <person name="Sun Q."/>
            <person name="Zhang L."/>
            <person name="Zhou B."/>
            <person name="Peng R."/>
            <person name="Zhang X."/>
            <person name="Liu F."/>
        </authorList>
    </citation>
    <scope>NUCLEOTIDE SEQUENCE [LARGE SCALE GENOMIC DNA]</scope>
    <source>
        <strain evidence="3">cv. PA1801</strain>
    </source>
</reference>
<evidence type="ECO:0000259" key="1">
    <source>
        <dbReference type="Pfam" id="PF03732"/>
    </source>
</evidence>
<organism evidence="2 3">
    <name type="scientific">Gossypium australe</name>
    <dbReference type="NCBI Taxonomy" id="47621"/>
    <lineage>
        <taxon>Eukaryota</taxon>
        <taxon>Viridiplantae</taxon>
        <taxon>Streptophyta</taxon>
        <taxon>Embryophyta</taxon>
        <taxon>Tracheophyta</taxon>
        <taxon>Spermatophyta</taxon>
        <taxon>Magnoliopsida</taxon>
        <taxon>eudicotyledons</taxon>
        <taxon>Gunneridae</taxon>
        <taxon>Pentapetalae</taxon>
        <taxon>rosids</taxon>
        <taxon>malvids</taxon>
        <taxon>Malvales</taxon>
        <taxon>Malvaceae</taxon>
        <taxon>Malvoideae</taxon>
        <taxon>Gossypium</taxon>
    </lineage>
</organism>
<evidence type="ECO:0000313" key="2">
    <source>
        <dbReference type="EMBL" id="KAA3473727.1"/>
    </source>
</evidence>
<dbReference type="PANTHER" id="PTHR33223">
    <property type="entry name" value="CCHC-TYPE DOMAIN-CONTAINING PROTEIN"/>
    <property type="match status" value="1"/>
</dbReference>
<dbReference type="Proteomes" id="UP000325315">
    <property type="component" value="Unassembled WGS sequence"/>
</dbReference>
<dbReference type="EMBL" id="SMMG02000005">
    <property type="protein sequence ID" value="KAA3473727.1"/>
    <property type="molecule type" value="Genomic_DNA"/>
</dbReference>
<keyword evidence="3" id="KW-1185">Reference proteome</keyword>
<name>A0A5B6VY25_9ROSI</name>
<dbReference type="Pfam" id="PF03732">
    <property type="entry name" value="Retrotrans_gag"/>
    <property type="match status" value="1"/>
</dbReference>
<sequence>MGVQSDDESLYEAWERFKELLQKCSHHRIPHCIQLETFYNGVNAHTRMVVDASANRALLSKLCNEAYEILERILSKNYQWPTHRAAIGRIVAGVHEVDALTS</sequence>